<feature type="region of interest" description="Disordered" evidence="1">
    <location>
        <begin position="302"/>
        <end position="360"/>
    </location>
</feature>
<feature type="compositionally biased region" description="Low complexity" evidence="1">
    <location>
        <begin position="304"/>
        <end position="323"/>
    </location>
</feature>
<reference evidence="2" key="1">
    <citation type="submission" date="2023-10" db="EMBL/GenBank/DDBJ databases">
        <authorList>
            <person name="Noh H."/>
        </authorList>
    </citation>
    <scope>NUCLEOTIDE SEQUENCE</scope>
    <source>
        <strain evidence="2">DUCC4014</strain>
    </source>
</reference>
<keyword evidence="3" id="KW-1185">Reference proteome</keyword>
<feature type="compositionally biased region" description="Polar residues" evidence="1">
    <location>
        <begin position="234"/>
        <end position="249"/>
    </location>
</feature>
<feature type="region of interest" description="Disordered" evidence="1">
    <location>
        <begin position="111"/>
        <end position="290"/>
    </location>
</feature>
<dbReference type="AlphaFoldDB" id="A0AAF0XZS4"/>
<evidence type="ECO:0000313" key="2">
    <source>
        <dbReference type="EMBL" id="WOO77270.1"/>
    </source>
</evidence>
<sequence>MSPSPLHTTHSDNIPLDHHHIIMDSSATGSPSRSLWERRNRNPRKAPSLPAPPRRHSPGYSMMPGSINSPRKTSAPELSPYSGGGRQSTPHTPRLGASAEIDGSYHATAAMARSNSDQNSSSTAPRSLRPRVDGRVVVPATHRDAADSDTAMESPSPTEGYGRQHSNSPHHHLPNSKPVIELGRRSDRHPVLDTPRASAASGREQRQDDSAMDTPRGSHHEYDFQQARRAGTIVSRNGSRTPSLPSAMSSMHRYSVASSGPRSAVSSGAGTAGSRTPSTPGYASPSGGKFAVRSPRVFSEARVNSNPYSRSSSSTSSYPATPSGLAIAPHHHHLFPRAAPRSPRNFSPRSPMSPAMPSPTLDHIPKDFVVKRLNKFAGTFWSNLSTSDVRLLVPCTKNCEEDSHIPFPPTPANGNMRADQAGDDKPKRVRAVPITPASAGGNRAPLRTLAFEVHRDYLVQQSSLLRTVLSEGTKTPSAIEMKGCRILATEPGAPLDIIVPLPDPSSLGILLHWMYWGDLEALETALNENPLKWKGMIANVNFLGLDQRTKFAVGRWWRRWAEPSATSKARPMDRDSIINDDPHVFSPEIKQEPILHSDDSMMIDLKPINRQLVMEADEVSERLRML</sequence>
<feature type="compositionally biased region" description="Low complexity" evidence="1">
    <location>
        <begin position="263"/>
        <end position="279"/>
    </location>
</feature>
<gene>
    <name evidence="2" type="ORF">LOC62_01G000860</name>
</gene>
<evidence type="ECO:0008006" key="4">
    <source>
        <dbReference type="Google" id="ProtNLM"/>
    </source>
</evidence>
<dbReference type="EMBL" id="CP086714">
    <property type="protein sequence ID" value="WOO77270.1"/>
    <property type="molecule type" value="Genomic_DNA"/>
</dbReference>
<name>A0AAF0XZS4_9TREE</name>
<accession>A0AAF0XZS4</accession>
<dbReference type="Proteomes" id="UP000827549">
    <property type="component" value="Chromosome 1"/>
</dbReference>
<dbReference type="RefSeq" id="XP_062623302.1">
    <property type="nucleotide sequence ID" value="XM_062767318.1"/>
</dbReference>
<evidence type="ECO:0000256" key="1">
    <source>
        <dbReference type="SAM" id="MobiDB-lite"/>
    </source>
</evidence>
<feature type="region of interest" description="Disordered" evidence="1">
    <location>
        <begin position="406"/>
        <end position="427"/>
    </location>
</feature>
<proteinExistence type="predicted"/>
<feature type="compositionally biased region" description="Basic and acidic residues" evidence="1">
    <location>
        <begin position="182"/>
        <end position="191"/>
    </location>
</feature>
<dbReference type="GeneID" id="87804118"/>
<feature type="compositionally biased region" description="Polar residues" evidence="1">
    <location>
        <begin position="113"/>
        <end position="125"/>
    </location>
</feature>
<organism evidence="2 3">
    <name type="scientific">Vanrija pseudolonga</name>
    <dbReference type="NCBI Taxonomy" id="143232"/>
    <lineage>
        <taxon>Eukaryota</taxon>
        <taxon>Fungi</taxon>
        <taxon>Dikarya</taxon>
        <taxon>Basidiomycota</taxon>
        <taxon>Agaricomycotina</taxon>
        <taxon>Tremellomycetes</taxon>
        <taxon>Trichosporonales</taxon>
        <taxon>Trichosporonaceae</taxon>
        <taxon>Vanrija</taxon>
    </lineage>
</organism>
<evidence type="ECO:0000313" key="3">
    <source>
        <dbReference type="Proteomes" id="UP000827549"/>
    </source>
</evidence>
<protein>
    <recommendedName>
        <fullName evidence="4">BTB domain-containing protein</fullName>
    </recommendedName>
</protein>
<feature type="region of interest" description="Disordered" evidence="1">
    <location>
        <begin position="23"/>
        <end position="98"/>
    </location>
</feature>
<feature type="compositionally biased region" description="Low complexity" evidence="1">
    <location>
        <begin position="336"/>
        <end position="359"/>
    </location>
</feature>